<name>A0AB39XCC0_9GAMM</name>
<organism evidence="2">
    <name type="scientific">Pseudidiomarina sp. PP-1MA</name>
    <dbReference type="NCBI Taxonomy" id="3237706"/>
    <lineage>
        <taxon>Bacteria</taxon>
        <taxon>Pseudomonadati</taxon>
        <taxon>Pseudomonadota</taxon>
        <taxon>Gammaproteobacteria</taxon>
        <taxon>Alteromonadales</taxon>
        <taxon>Idiomarinaceae</taxon>
        <taxon>Pseudidiomarina</taxon>
    </lineage>
</organism>
<dbReference type="AlphaFoldDB" id="A0AB39XCC0"/>
<keyword evidence="1" id="KW-0732">Signal</keyword>
<feature type="chain" id="PRO_5044275176" evidence="1">
    <location>
        <begin position="20"/>
        <end position="135"/>
    </location>
</feature>
<evidence type="ECO:0000256" key="1">
    <source>
        <dbReference type="SAM" id="SignalP"/>
    </source>
</evidence>
<evidence type="ECO:0000313" key="2">
    <source>
        <dbReference type="EMBL" id="XDV10610.1"/>
    </source>
</evidence>
<dbReference type="EMBL" id="CP165718">
    <property type="protein sequence ID" value="XDV10610.1"/>
    <property type="molecule type" value="Genomic_DNA"/>
</dbReference>
<dbReference type="RefSeq" id="WP_369744020.1">
    <property type="nucleotide sequence ID" value="NZ_CP165718.1"/>
</dbReference>
<accession>A0AB39XCC0</accession>
<reference evidence="2" key="1">
    <citation type="submission" date="2024-07" db="EMBL/GenBank/DDBJ databases">
        <title>Whole genome sequence of bacterial strains from algal surface.</title>
        <authorList>
            <person name="Kumar P."/>
        </authorList>
    </citation>
    <scope>NUCLEOTIDE SEQUENCE</scope>
    <source>
        <strain evidence="2">PP-1MA</strain>
    </source>
</reference>
<feature type="signal peptide" evidence="1">
    <location>
        <begin position="1"/>
        <end position="19"/>
    </location>
</feature>
<proteinExistence type="predicted"/>
<gene>
    <name evidence="2" type="ORF">AB8S08_05350</name>
</gene>
<sequence length="135" mass="14937">MKLRATILLLCLFSMLAEATSIGCSSNEANRVISKEVFFPFKAGEFGYQYTFSVPVLYRGQEYKGAVVIVGSKETPYLLFFPHLERQDGIDAKLGGLFYHNSLLKNAELIVEYGDYCGGNGYQVSFKFSGSISGT</sequence>
<protein>
    <submittedName>
        <fullName evidence="2">Uncharacterized protein</fullName>
    </submittedName>
</protein>